<name>A0A3A3EGD6_9GAMM</name>
<evidence type="ECO:0000256" key="2">
    <source>
        <dbReference type="ARBA" id="ARBA00022670"/>
    </source>
</evidence>
<dbReference type="RefSeq" id="WP_119853648.1">
    <property type="nucleotide sequence ID" value="NZ_QYSE01000004.1"/>
</dbReference>
<dbReference type="Gene3D" id="3.40.630.10">
    <property type="entry name" value="Zn peptidases"/>
    <property type="match status" value="1"/>
</dbReference>
<dbReference type="GO" id="GO:0008233">
    <property type="term" value="F:peptidase activity"/>
    <property type="evidence" value="ECO:0007669"/>
    <property type="project" value="UniProtKB-KW"/>
</dbReference>
<feature type="domain" description="Peptidase M20 dimerisation" evidence="6">
    <location>
        <begin position="240"/>
        <end position="382"/>
    </location>
</feature>
<dbReference type="EMBL" id="QYSE01000004">
    <property type="protein sequence ID" value="RJF33900.1"/>
    <property type="molecule type" value="Genomic_DNA"/>
</dbReference>
<evidence type="ECO:0000313" key="7">
    <source>
        <dbReference type="EMBL" id="RJF33900.1"/>
    </source>
</evidence>
<keyword evidence="5" id="KW-0862">Zinc</keyword>
<dbReference type="Gene3D" id="1.10.150.900">
    <property type="match status" value="1"/>
</dbReference>
<keyword evidence="3" id="KW-0479">Metal-binding</keyword>
<proteinExistence type="inferred from homology"/>
<dbReference type="InterPro" id="IPR047177">
    <property type="entry name" value="Pept_M20A"/>
</dbReference>
<comment type="caution">
    <text evidence="7">The sequence shown here is derived from an EMBL/GenBank/DDBJ whole genome shotgun (WGS) entry which is preliminary data.</text>
</comment>
<dbReference type="SUPFAM" id="SSF55031">
    <property type="entry name" value="Bacterial exopeptidase dimerisation domain"/>
    <property type="match status" value="1"/>
</dbReference>
<reference evidence="7 8" key="1">
    <citation type="submission" date="2018-09" db="EMBL/GenBank/DDBJ databases">
        <title>Identification of marine bacteria producing industrial enzymes.</title>
        <authorList>
            <person name="Cheng T.H."/>
            <person name="Saidin J."/>
            <person name="Muhd D.D."/>
            <person name="Isa M.N.M."/>
            <person name="Bakar M.F.A."/>
            <person name="Ismail N."/>
        </authorList>
    </citation>
    <scope>NUCLEOTIDE SEQUENCE [LARGE SCALE GENOMIC DNA]</scope>
    <source>
        <strain evidence="7 8">MNAD 1.6</strain>
    </source>
</reference>
<gene>
    <name evidence="7" type="ORF">D4741_15610</name>
</gene>
<evidence type="ECO:0000256" key="5">
    <source>
        <dbReference type="ARBA" id="ARBA00022833"/>
    </source>
</evidence>
<dbReference type="PROSITE" id="PS00758">
    <property type="entry name" value="ARGE_DAPE_CPG2_1"/>
    <property type="match status" value="1"/>
</dbReference>
<dbReference type="InterPro" id="IPR011650">
    <property type="entry name" value="Peptidase_M20_dimer"/>
</dbReference>
<dbReference type="PANTHER" id="PTHR45962:SF1">
    <property type="entry name" value="N-FATTY-ACYL-AMINO ACID SYNTHASE_HYDROLASE PM20D1"/>
    <property type="match status" value="1"/>
</dbReference>
<evidence type="ECO:0000313" key="8">
    <source>
        <dbReference type="Proteomes" id="UP000265938"/>
    </source>
</evidence>
<protein>
    <submittedName>
        <fullName evidence="7">M20/M25/M40 family metallo-hydrolase</fullName>
    </submittedName>
</protein>
<organism evidence="7 8">
    <name type="scientific">Pseudoalteromonas gelatinilytica</name>
    <dbReference type="NCBI Taxonomy" id="1703256"/>
    <lineage>
        <taxon>Bacteria</taxon>
        <taxon>Pseudomonadati</taxon>
        <taxon>Pseudomonadota</taxon>
        <taxon>Gammaproteobacteria</taxon>
        <taxon>Alteromonadales</taxon>
        <taxon>Pseudoalteromonadaceae</taxon>
        <taxon>Pseudoalteromonas</taxon>
    </lineage>
</organism>
<dbReference type="Pfam" id="PF07687">
    <property type="entry name" value="M20_dimer"/>
    <property type="match status" value="1"/>
</dbReference>
<dbReference type="PANTHER" id="PTHR45962">
    <property type="entry name" value="N-FATTY-ACYL-AMINO ACID SYNTHASE/HYDROLASE PM20D1"/>
    <property type="match status" value="1"/>
</dbReference>
<keyword evidence="2" id="KW-0645">Protease</keyword>
<evidence type="ECO:0000259" key="6">
    <source>
        <dbReference type="Pfam" id="PF07687"/>
    </source>
</evidence>
<dbReference type="GO" id="GO:0006508">
    <property type="term" value="P:proteolysis"/>
    <property type="evidence" value="ECO:0007669"/>
    <property type="project" value="UniProtKB-KW"/>
</dbReference>
<dbReference type="InterPro" id="IPR002933">
    <property type="entry name" value="Peptidase_M20"/>
</dbReference>
<dbReference type="InterPro" id="IPR001261">
    <property type="entry name" value="ArgE/DapE_CS"/>
</dbReference>
<dbReference type="AlphaFoldDB" id="A0A3A3EGD6"/>
<dbReference type="Gene3D" id="3.30.70.360">
    <property type="match status" value="1"/>
</dbReference>
<accession>A0A3A3EGD6</accession>
<sequence length="489" mass="53782">MTIKKILIGFAAALLLLTAIVLFRTWQFKPAAITPIPTANIAVNSQQIAEHLSQAVQFKTISKEHRSEIDYQQFSVFISWLAQTYPDVHQQLELKKFNDYTLLFHWRGSEAHNKAILLSAHYDVVPVIAGTESLWSHPPFAGTIDSEHVWGRGTLDDKGSAITLMEAITHLLAQDYRPKRDVYIALTHDEEIGSKYGAAAIADYFADAAIALEWSLDEGSFVLDGMIPGVEPKVASINVTEKGYLTLELIAHAKGGHSSMPPSETAVSILAQAIVNLKNAPVPGGLEGISAQIYDKMARHMPFSSRVLFANQWLFGSLIENKMSEMSSANAMLRTTTAPTMLSGSEKSNVLPIEAKAKVNFRIHPRDSVESIIAYVNAVIDDPRIEIGIVEQFEPSPVSSSESPAFKLLANAAQSIHGELVVVPGLTVGGTDSRRYQQVADNSYRFLPMTLTSQELTGFHGTNEKISIENLTKAVQFYSYLIKQSDQNL</sequence>
<dbReference type="Proteomes" id="UP000265938">
    <property type="component" value="Unassembled WGS sequence"/>
</dbReference>
<evidence type="ECO:0000256" key="4">
    <source>
        <dbReference type="ARBA" id="ARBA00022801"/>
    </source>
</evidence>
<dbReference type="Pfam" id="PF01546">
    <property type="entry name" value="Peptidase_M20"/>
    <property type="match status" value="1"/>
</dbReference>
<evidence type="ECO:0000256" key="3">
    <source>
        <dbReference type="ARBA" id="ARBA00022723"/>
    </source>
</evidence>
<evidence type="ECO:0000256" key="1">
    <source>
        <dbReference type="ARBA" id="ARBA00006247"/>
    </source>
</evidence>
<comment type="similarity">
    <text evidence="1">Belongs to the peptidase M20A family.</text>
</comment>
<keyword evidence="4 7" id="KW-0378">Hydrolase</keyword>
<dbReference type="SUPFAM" id="SSF53187">
    <property type="entry name" value="Zn-dependent exopeptidases"/>
    <property type="match status" value="1"/>
</dbReference>
<dbReference type="InterPro" id="IPR036264">
    <property type="entry name" value="Bact_exopeptidase_dim_dom"/>
</dbReference>
<dbReference type="GO" id="GO:0046872">
    <property type="term" value="F:metal ion binding"/>
    <property type="evidence" value="ECO:0007669"/>
    <property type="project" value="UniProtKB-KW"/>
</dbReference>